<gene>
    <name evidence="4" type="ORF">ACFP0N_12320</name>
</gene>
<feature type="domain" description="DUF4232" evidence="3">
    <location>
        <begin position="127"/>
        <end position="246"/>
    </location>
</feature>
<sequence length="274" mass="25999">MSVRRALFVPSALAGAVLALTACGPDTVAAGPRPAATSATSAPAGASGASGAAAPNPAAPPAAAASSGAQVPSGSGPAAAGPGAGKPTAGASRGGGAGGNGSAGSAASPAAGSGGADDDSYAYAHPCEGKNLSVRVTTRPQAPTQRVIEVRNQGPHACGLSYYPMVSLGDARSADRSKDVRPLVPGGLGGAPAYPVGAGRTAYAVIDLDPAGAGAGTASGIDQLNVLADGDHMPTAETRNFPLGTGAVVKPKLGLYRSSVVDAAASASTADRQP</sequence>
<keyword evidence="5" id="KW-1185">Reference proteome</keyword>
<evidence type="ECO:0000313" key="4">
    <source>
        <dbReference type="EMBL" id="MFC5885753.1"/>
    </source>
</evidence>
<name>A0ABW1EUN9_9ACTN</name>
<accession>A0ABW1EUN9</accession>
<proteinExistence type="predicted"/>
<comment type="caution">
    <text evidence="4">The sequence shown here is derived from an EMBL/GenBank/DDBJ whole genome shotgun (WGS) entry which is preliminary data.</text>
</comment>
<protein>
    <submittedName>
        <fullName evidence="4">DUF4232 domain-containing protein</fullName>
    </submittedName>
</protein>
<evidence type="ECO:0000256" key="2">
    <source>
        <dbReference type="SAM" id="SignalP"/>
    </source>
</evidence>
<dbReference type="Pfam" id="PF14016">
    <property type="entry name" value="DUF4232"/>
    <property type="match status" value="1"/>
</dbReference>
<organism evidence="4 5">
    <name type="scientific">Kitasatospora aburaviensis</name>
    <dbReference type="NCBI Taxonomy" id="67265"/>
    <lineage>
        <taxon>Bacteria</taxon>
        <taxon>Bacillati</taxon>
        <taxon>Actinomycetota</taxon>
        <taxon>Actinomycetes</taxon>
        <taxon>Kitasatosporales</taxon>
        <taxon>Streptomycetaceae</taxon>
        <taxon>Kitasatospora</taxon>
    </lineage>
</organism>
<dbReference type="EMBL" id="JBHSOD010000011">
    <property type="protein sequence ID" value="MFC5885753.1"/>
    <property type="molecule type" value="Genomic_DNA"/>
</dbReference>
<evidence type="ECO:0000259" key="3">
    <source>
        <dbReference type="Pfam" id="PF14016"/>
    </source>
</evidence>
<feature type="signal peptide" evidence="2">
    <location>
        <begin position="1"/>
        <end position="21"/>
    </location>
</feature>
<reference evidence="5" key="1">
    <citation type="journal article" date="2019" name="Int. J. Syst. Evol. Microbiol.">
        <title>The Global Catalogue of Microorganisms (GCM) 10K type strain sequencing project: providing services to taxonomists for standard genome sequencing and annotation.</title>
        <authorList>
            <consortium name="The Broad Institute Genomics Platform"/>
            <consortium name="The Broad Institute Genome Sequencing Center for Infectious Disease"/>
            <person name="Wu L."/>
            <person name="Ma J."/>
        </authorList>
    </citation>
    <scope>NUCLEOTIDE SEQUENCE [LARGE SCALE GENOMIC DNA]</scope>
    <source>
        <strain evidence="5">CGMCC 4.1469</strain>
    </source>
</reference>
<dbReference type="RefSeq" id="WP_313767296.1">
    <property type="nucleotide sequence ID" value="NZ_BAAAVH010000011.1"/>
</dbReference>
<evidence type="ECO:0000256" key="1">
    <source>
        <dbReference type="SAM" id="MobiDB-lite"/>
    </source>
</evidence>
<feature type="compositionally biased region" description="Gly residues" evidence="1">
    <location>
        <begin position="92"/>
        <end position="102"/>
    </location>
</feature>
<keyword evidence="2" id="KW-0732">Signal</keyword>
<dbReference type="Proteomes" id="UP001596067">
    <property type="component" value="Unassembled WGS sequence"/>
</dbReference>
<evidence type="ECO:0000313" key="5">
    <source>
        <dbReference type="Proteomes" id="UP001596067"/>
    </source>
</evidence>
<feature type="region of interest" description="Disordered" evidence="1">
    <location>
        <begin position="31"/>
        <end position="117"/>
    </location>
</feature>
<dbReference type="InterPro" id="IPR025326">
    <property type="entry name" value="DUF4232"/>
</dbReference>
<feature type="chain" id="PRO_5047265065" evidence="2">
    <location>
        <begin position="22"/>
        <end position="274"/>
    </location>
</feature>
<dbReference type="PROSITE" id="PS51257">
    <property type="entry name" value="PROKAR_LIPOPROTEIN"/>
    <property type="match status" value="1"/>
</dbReference>
<feature type="compositionally biased region" description="Low complexity" evidence="1">
    <location>
        <begin position="31"/>
        <end position="91"/>
    </location>
</feature>